<dbReference type="OrthoDB" id="10268090at2759"/>
<comment type="similarity">
    <text evidence="1">Belongs to the saccharopine dehydrogenase family.</text>
</comment>
<organism evidence="3 4">
    <name type="scientific">Monosporascus ibericus</name>
    <dbReference type="NCBI Taxonomy" id="155417"/>
    <lineage>
        <taxon>Eukaryota</taxon>
        <taxon>Fungi</taxon>
        <taxon>Dikarya</taxon>
        <taxon>Ascomycota</taxon>
        <taxon>Pezizomycotina</taxon>
        <taxon>Sordariomycetes</taxon>
        <taxon>Xylariomycetidae</taxon>
        <taxon>Xylariales</taxon>
        <taxon>Xylariales incertae sedis</taxon>
        <taxon>Monosporascus</taxon>
    </lineage>
</organism>
<comment type="caution">
    <text evidence="3">The sequence shown here is derived from an EMBL/GenBank/DDBJ whole genome shotgun (WGS) entry which is preliminary data.</text>
</comment>
<proteinExistence type="inferred from homology"/>
<evidence type="ECO:0000256" key="1">
    <source>
        <dbReference type="ARBA" id="ARBA00038048"/>
    </source>
</evidence>
<dbReference type="InterPro" id="IPR036291">
    <property type="entry name" value="NAD(P)-bd_dom_sf"/>
</dbReference>
<evidence type="ECO:0000313" key="4">
    <source>
        <dbReference type="Proteomes" id="UP000293360"/>
    </source>
</evidence>
<dbReference type="Proteomes" id="UP000293360">
    <property type="component" value="Unassembled WGS sequence"/>
</dbReference>
<accession>A0A4Q4TMR1</accession>
<evidence type="ECO:0000259" key="2">
    <source>
        <dbReference type="Pfam" id="PF03435"/>
    </source>
</evidence>
<dbReference type="SUPFAM" id="SSF51735">
    <property type="entry name" value="NAD(P)-binding Rossmann-fold domains"/>
    <property type="match status" value="1"/>
</dbReference>
<dbReference type="PANTHER" id="PTHR12286:SF5">
    <property type="entry name" value="SACCHAROPINE DEHYDROGENASE-LIKE OXIDOREDUCTASE"/>
    <property type="match status" value="1"/>
</dbReference>
<name>A0A4Q4TMR1_9PEZI</name>
<feature type="domain" description="Saccharopine dehydrogenase NADP binding" evidence="2">
    <location>
        <begin position="7"/>
        <end position="137"/>
    </location>
</feature>
<dbReference type="Pfam" id="PF03435">
    <property type="entry name" value="Sacchrp_dh_NADP"/>
    <property type="match status" value="1"/>
</dbReference>
<dbReference type="GO" id="GO:0009247">
    <property type="term" value="P:glycolipid biosynthetic process"/>
    <property type="evidence" value="ECO:0007669"/>
    <property type="project" value="TreeGrafter"/>
</dbReference>
<keyword evidence="4" id="KW-1185">Reference proteome</keyword>
<dbReference type="GO" id="GO:0005811">
    <property type="term" value="C:lipid droplet"/>
    <property type="evidence" value="ECO:0007669"/>
    <property type="project" value="TreeGrafter"/>
</dbReference>
<protein>
    <recommendedName>
        <fullName evidence="2">Saccharopine dehydrogenase NADP binding domain-containing protein</fullName>
    </recommendedName>
</protein>
<dbReference type="InterPro" id="IPR005097">
    <property type="entry name" value="Sacchrp_dh_NADP-bd"/>
</dbReference>
<dbReference type="InterPro" id="IPR051276">
    <property type="entry name" value="Saccharopine_DH-like_oxidrdct"/>
</dbReference>
<gene>
    <name evidence="3" type="ORF">DL764_002186</name>
</gene>
<dbReference type="EMBL" id="QJNU01000077">
    <property type="protein sequence ID" value="RYP07958.1"/>
    <property type="molecule type" value="Genomic_DNA"/>
</dbReference>
<dbReference type="AlphaFoldDB" id="A0A4Q4TMR1"/>
<dbReference type="GO" id="GO:0005886">
    <property type="term" value="C:plasma membrane"/>
    <property type="evidence" value="ECO:0007669"/>
    <property type="project" value="TreeGrafter"/>
</dbReference>
<sequence>MMRDLDIILVGATGYTGLTCASYISTRLPASLRWGVAGRDRSKLEKLAETLAGVENASKPVLLPIDVKSKDDVDVLVKKTKVVISVVGPYAVAGSYIFEACARNGTHYLDCNGEVPWLQDMIKQNEQAAKNSGSMMIPCCGFAVVPADLSTYLLAAHLRRSSVPLTTSLVCCHDFVGAPSGGTVLSALNTLSQYGIKRTLAACEPFALSPVKPGYLNQSEGSMSGPRDDFGDLLGKMSGFGVQNSEVLGTLITSPQDDVDRAVLTRSWGLLSTTEKAYSSDFYYSGSRVRYDSALAAWSGRASYISTILLAASPLRAAIRRYWYDAGEGPSEEERKKGLLEFRSIGVGKKAQGREDGDEKEVAMCKMSFAGDLYLFTALCLSEAAMVLLDGVTEAQKMGGGVWTCAFLGEDFAERLQAAGVKIETISI</sequence>
<dbReference type="GO" id="GO:0005739">
    <property type="term" value="C:mitochondrion"/>
    <property type="evidence" value="ECO:0007669"/>
    <property type="project" value="TreeGrafter"/>
</dbReference>
<reference evidence="3 4" key="1">
    <citation type="submission" date="2018-06" db="EMBL/GenBank/DDBJ databases">
        <title>Complete Genomes of Monosporascus.</title>
        <authorList>
            <person name="Robinson A.J."/>
            <person name="Natvig D.O."/>
        </authorList>
    </citation>
    <scope>NUCLEOTIDE SEQUENCE [LARGE SCALE GENOMIC DNA]</scope>
    <source>
        <strain evidence="3 4">CBS 110550</strain>
    </source>
</reference>
<dbReference type="Gene3D" id="3.40.50.720">
    <property type="entry name" value="NAD(P)-binding Rossmann-like Domain"/>
    <property type="match status" value="1"/>
</dbReference>
<dbReference type="PANTHER" id="PTHR12286">
    <property type="entry name" value="SACCHAROPINE DEHYDROGENASE-LIKE OXIDOREDUCTASE"/>
    <property type="match status" value="1"/>
</dbReference>
<evidence type="ECO:0000313" key="3">
    <source>
        <dbReference type="EMBL" id="RYP07958.1"/>
    </source>
</evidence>